<comment type="cofactor">
    <cofactor evidence="1 10">
        <name>Zn(2+)</name>
        <dbReference type="ChEBI" id="CHEBI:29105"/>
    </cofactor>
</comment>
<comment type="catalytic activity">
    <reaction evidence="9">
        <text>a primary alcohol + NAD(+) = an aldehyde + NADH + H(+)</text>
        <dbReference type="Rhea" id="RHEA:10736"/>
        <dbReference type="ChEBI" id="CHEBI:15378"/>
        <dbReference type="ChEBI" id="CHEBI:15734"/>
        <dbReference type="ChEBI" id="CHEBI:17478"/>
        <dbReference type="ChEBI" id="CHEBI:57540"/>
        <dbReference type="ChEBI" id="CHEBI:57945"/>
        <dbReference type="EC" id="1.1.1.1"/>
    </reaction>
</comment>
<evidence type="ECO:0000256" key="8">
    <source>
        <dbReference type="ARBA" id="ARBA00049164"/>
    </source>
</evidence>
<protein>
    <submittedName>
        <fullName evidence="13">Alcohol dehydrogenase-like 3</fullName>
    </submittedName>
</protein>
<dbReference type="SUPFAM" id="SSF51735">
    <property type="entry name" value="NAD(P)-binding Rossmann-fold domains"/>
    <property type="match status" value="1"/>
</dbReference>
<dbReference type="FunFam" id="3.40.50.720:FF:000003">
    <property type="entry name" value="S-(hydroxymethyl)glutathione dehydrogenase"/>
    <property type="match status" value="1"/>
</dbReference>
<gene>
    <name evidence="13" type="ORF">QJS04_geneDACA010845</name>
</gene>
<dbReference type="EMBL" id="JAUJYN010000004">
    <property type="protein sequence ID" value="KAK1272409.1"/>
    <property type="molecule type" value="Genomic_DNA"/>
</dbReference>
<feature type="domain" description="Alcohol dehydrogenase-like C-terminal" evidence="11">
    <location>
        <begin position="223"/>
        <end position="345"/>
    </location>
</feature>
<evidence type="ECO:0000256" key="1">
    <source>
        <dbReference type="ARBA" id="ARBA00001947"/>
    </source>
</evidence>
<dbReference type="InterPro" id="IPR011032">
    <property type="entry name" value="GroES-like_sf"/>
</dbReference>
<dbReference type="GO" id="GO:0008270">
    <property type="term" value="F:zinc ion binding"/>
    <property type="evidence" value="ECO:0007669"/>
    <property type="project" value="InterPro"/>
</dbReference>
<dbReference type="GO" id="GO:0046294">
    <property type="term" value="P:formaldehyde catabolic process"/>
    <property type="evidence" value="ECO:0007669"/>
    <property type="project" value="TreeGrafter"/>
</dbReference>
<dbReference type="InterPro" id="IPR036291">
    <property type="entry name" value="NAD(P)-bd_dom_sf"/>
</dbReference>
<evidence type="ECO:0000313" key="14">
    <source>
        <dbReference type="Proteomes" id="UP001179952"/>
    </source>
</evidence>
<dbReference type="Pfam" id="PF08240">
    <property type="entry name" value="ADH_N"/>
    <property type="match status" value="1"/>
</dbReference>
<evidence type="ECO:0000259" key="11">
    <source>
        <dbReference type="Pfam" id="PF00107"/>
    </source>
</evidence>
<evidence type="ECO:0000256" key="7">
    <source>
        <dbReference type="ARBA" id="ARBA00023027"/>
    </source>
</evidence>
<evidence type="ECO:0000313" key="13">
    <source>
        <dbReference type="EMBL" id="KAK1272409.1"/>
    </source>
</evidence>
<evidence type="ECO:0000256" key="2">
    <source>
        <dbReference type="ARBA" id="ARBA00010902"/>
    </source>
</evidence>
<proteinExistence type="inferred from homology"/>
<keyword evidence="5 10" id="KW-0862">Zinc</keyword>
<keyword evidence="6" id="KW-0560">Oxidoreductase</keyword>
<dbReference type="FunFam" id="3.90.180.10:FF:000007">
    <property type="entry name" value="Alcohol dehydrogenase 6"/>
    <property type="match status" value="1"/>
</dbReference>
<dbReference type="InterPro" id="IPR002328">
    <property type="entry name" value="ADH_Zn_CS"/>
</dbReference>
<comment type="caution">
    <text evidence="13">The sequence shown here is derived from an EMBL/GenBank/DDBJ whole genome shotgun (WGS) entry which is preliminary data.</text>
</comment>
<dbReference type="PANTHER" id="PTHR43880">
    <property type="entry name" value="ALCOHOL DEHYDROGENASE"/>
    <property type="match status" value="1"/>
</dbReference>
<dbReference type="InterPro" id="IPR013154">
    <property type="entry name" value="ADH-like_N"/>
</dbReference>
<comment type="catalytic activity">
    <reaction evidence="8">
        <text>a secondary alcohol + NAD(+) = a ketone + NADH + H(+)</text>
        <dbReference type="Rhea" id="RHEA:10740"/>
        <dbReference type="ChEBI" id="CHEBI:15378"/>
        <dbReference type="ChEBI" id="CHEBI:17087"/>
        <dbReference type="ChEBI" id="CHEBI:35681"/>
        <dbReference type="ChEBI" id="CHEBI:57540"/>
        <dbReference type="ChEBI" id="CHEBI:57945"/>
        <dbReference type="EC" id="1.1.1.1"/>
    </reaction>
</comment>
<dbReference type="GO" id="GO:0005829">
    <property type="term" value="C:cytosol"/>
    <property type="evidence" value="ECO:0007669"/>
    <property type="project" value="TreeGrafter"/>
</dbReference>
<sequence length="394" mass="42685">MGSLHEESSNGYHANNTNGKIITCKAAVLWGPKEAFKIEEVEVHPPQKTEVRIKIVCTTICHSDLGAWIAMNKEHRAFPRILGHEAAGIVESVGEGVLDLSEGDHVVPIFNGECGDCVYCKSSKTNLCERYRADPLRSVMIGDGKTRFFTKNGGQPIHHFLNISSFTEYTVLESACVVKINPKAPLEKMSLLGCGISTGLGAAWNTADVKKGSSVAVFGLGSVGLAVAKGARVRGASRIIGVDVNPEKFVNGRAMGVTEFVNPKNYETPVHEVIRKMTKGGVDFSFECAGNVDVLREAFLSTHDGWGLTVVLGIHVTPTTLPIHPMELLEGRRIVGSVFGDFKGKSQLPILADRCMDGEINLEGFITHQLPFAEINEAFKLLAEGKCLRCLLVL</sequence>
<dbReference type="Pfam" id="PF00107">
    <property type="entry name" value="ADH_zinc_N"/>
    <property type="match status" value="1"/>
</dbReference>
<organism evidence="13 14">
    <name type="scientific">Acorus gramineus</name>
    <name type="common">Dwarf sweet flag</name>
    <dbReference type="NCBI Taxonomy" id="55184"/>
    <lineage>
        <taxon>Eukaryota</taxon>
        <taxon>Viridiplantae</taxon>
        <taxon>Streptophyta</taxon>
        <taxon>Embryophyta</taxon>
        <taxon>Tracheophyta</taxon>
        <taxon>Spermatophyta</taxon>
        <taxon>Magnoliopsida</taxon>
        <taxon>Liliopsida</taxon>
        <taxon>Acoraceae</taxon>
        <taxon>Acorus</taxon>
    </lineage>
</organism>
<evidence type="ECO:0000256" key="4">
    <source>
        <dbReference type="ARBA" id="ARBA00022723"/>
    </source>
</evidence>
<evidence type="ECO:0000256" key="6">
    <source>
        <dbReference type="ARBA" id="ARBA00023002"/>
    </source>
</evidence>
<evidence type="ECO:0000256" key="10">
    <source>
        <dbReference type="RuleBase" id="RU361277"/>
    </source>
</evidence>
<accession>A0AAV9B7X5</accession>
<reference evidence="13" key="1">
    <citation type="journal article" date="2023" name="Nat. Commun.">
        <title>Diploid and tetraploid genomes of Acorus and the evolution of monocots.</title>
        <authorList>
            <person name="Ma L."/>
            <person name="Liu K.W."/>
            <person name="Li Z."/>
            <person name="Hsiao Y.Y."/>
            <person name="Qi Y."/>
            <person name="Fu T."/>
            <person name="Tang G.D."/>
            <person name="Zhang D."/>
            <person name="Sun W.H."/>
            <person name="Liu D.K."/>
            <person name="Li Y."/>
            <person name="Chen G.Z."/>
            <person name="Liu X.D."/>
            <person name="Liao X.Y."/>
            <person name="Jiang Y.T."/>
            <person name="Yu X."/>
            <person name="Hao Y."/>
            <person name="Huang J."/>
            <person name="Zhao X.W."/>
            <person name="Ke S."/>
            <person name="Chen Y.Y."/>
            <person name="Wu W.L."/>
            <person name="Hsu J.L."/>
            <person name="Lin Y.F."/>
            <person name="Huang M.D."/>
            <person name="Li C.Y."/>
            <person name="Huang L."/>
            <person name="Wang Z.W."/>
            <person name="Zhao X."/>
            <person name="Zhong W.Y."/>
            <person name="Peng D.H."/>
            <person name="Ahmad S."/>
            <person name="Lan S."/>
            <person name="Zhang J.S."/>
            <person name="Tsai W.C."/>
            <person name="Van de Peer Y."/>
            <person name="Liu Z.J."/>
        </authorList>
    </citation>
    <scope>NUCLEOTIDE SEQUENCE</scope>
    <source>
        <strain evidence="13">SCP</strain>
    </source>
</reference>
<name>A0AAV9B7X5_ACOGR</name>
<dbReference type="GO" id="GO:0004022">
    <property type="term" value="F:alcohol dehydrogenase (NAD+) activity"/>
    <property type="evidence" value="ECO:0007669"/>
    <property type="project" value="UniProtKB-EC"/>
</dbReference>
<feature type="domain" description="Alcohol dehydrogenase-like N-terminal" evidence="12">
    <location>
        <begin position="48"/>
        <end position="180"/>
    </location>
</feature>
<evidence type="ECO:0000256" key="5">
    <source>
        <dbReference type="ARBA" id="ARBA00022833"/>
    </source>
</evidence>
<dbReference type="AlphaFoldDB" id="A0AAV9B7X5"/>
<dbReference type="PANTHER" id="PTHR43880:SF56">
    <property type="entry name" value="ALCOHOL DEHYDROGENASE-LIKE 4"/>
    <property type="match status" value="1"/>
</dbReference>
<dbReference type="Gene3D" id="3.90.180.10">
    <property type="entry name" value="Medium-chain alcohol dehydrogenases, catalytic domain"/>
    <property type="match status" value="1"/>
</dbReference>
<evidence type="ECO:0000256" key="9">
    <source>
        <dbReference type="ARBA" id="ARBA00049243"/>
    </source>
</evidence>
<dbReference type="GO" id="GO:0051903">
    <property type="term" value="F:S-(hydroxymethyl)glutathione dehydrogenase [NAD(P)+] activity"/>
    <property type="evidence" value="ECO:0007669"/>
    <property type="project" value="TreeGrafter"/>
</dbReference>
<keyword evidence="14" id="KW-1185">Reference proteome</keyword>
<dbReference type="CDD" id="cd08301">
    <property type="entry name" value="alcohol_DH_plants"/>
    <property type="match status" value="1"/>
</dbReference>
<dbReference type="Proteomes" id="UP001179952">
    <property type="component" value="Unassembled WGS sequence"/>
</dbReference>
<comment type="similarity">
    <text evidence="2">Belongs to the zinc-containing alcohol dehydrogenase family. Class-III subfamily.</text>
</comment>
<evidence type="ECO:0000259" key="12">
    <source>
        <dbReference type="Pfam" id="PF08240"/>
    </source>
</evidence>
<keyword evidence="4 10" id="KW-0479">Metal-binding</keyword>
<dbReference type="SUPFAM" id="SSF50129">
    <property type="entry name" value="GroES-like"/>
    <property type="match status" value="2"/>
</dbReference>
<reference evidence="13" key="2">
    <citation type="submission" date="2023-06" db="EMBL/GenBank/DDBJ databases">
        <authorList>
            <person name="Ma L."/>
            <person name="Liu K.-W."/>
            <person name="Li Z."/>
            <person name="Hsiao Y.-Y."/>
            <person name="Qi Y."/>
            <person name="Fu T."/>
            <person name="Tang G."/>
            <person name="Zhang D."/>
            <person name="Sun W.-H."/>
            <person name="Liu D.-K."/>
            <person name="Li Y."/>
            <person name="Chen G.-Z."/>
            <person name="Liu X.-D."/>
            <person name="Liao X.-Y."/>
            <person name="Jiang Y.-T."/>
            <person name="Yu X."/>
            <person name="Hao Y."/>
            <person name="Huang J."/>
            <person name="Zhao X.-W."/>
            <person name="Ke S."/>
            <person name="Chen Y.-Y."/>
            <person name="Wu W.-L."/>
            <person name="Hsu J.-L."/>
            <person name="Lin Y.-F."/>
            <person name="Huang M.-D."/>
            <person name="Li C.-Y."/>
            <person name="Huang L."/>
            <person name="Wang Z.-W."/>
            <person name="Zhao X."/>
            <person name="Zhong W.-Y."/>
            <person name="Peng D.-H."/>
            <person name="Ahmad S."/>
            <person name="Lan S."/>
            <person name="Zhang J.-S."/>
            <person name="Tsai W.-C."/>
            <person name="Van De Peer Y."/>
            <person name="Liu Z.-J."/>
        </authorList>
    </citation>
    <scope>NUCLEOTIDE SEQUENCE</scope>
    <source>
        <strain evidence="13">SCP</strain>
        <tissue evidence="13">Leaves</tissue>
    </source>
</reference>
<dbReference type="Gene3D" id="3.40.50.720">
    <property type="entry name" value="NAD(P)-binding Rossmann-like Domain"/>
    <property type="match status" value="1"/>
</dbReference>
<evidence type="ECO:0000256" key="3">
    <source>
        <dbReference type="ARBA" id="ARBA00011738"/>
    </source>
</evidence>
<dbReference type="InterPro" id="IPR013149">
    <property type="entry name" value="ADH-like_C"/>
</dbReference>
<keyword evidence="7" id="KW-0520">NAD</keyword>
<comment type="subunit">
    <text evidence="3">Homodimer.</text>
</comment>
<dbReference type="PROSITE" id="PS00059">
    <property type="entry name" value="ADH_ZINC"/>
    <property type="match status" value="1"/>
</dbReference>